<dbReference type="CDD" id="cd11330">
    <property type="entry name" value="AmyAc_OligoGlu"/>
    <property type="match status" value="1"/>
</dbReference>
<dbReference type="Gene3D" id="2.60.40.1180">
    <property type="entry name" value="Golgi alpha-mannosidase II"/>
    <property type="match status" value="1"/>
</dbReference>
<dbReference type="InterPro" id="IPR045857">
    <property type="entry name" value="O16G_dom_2"/>
</dbReference>
<dbReference type="Gene3D" id="3.20.20.80">
    <property type="entry name" value="Glycosidases"/>
    <property type="match status" value="2"/>
</dbReference>
<evidence type="ECO:0000313" key="5">
    <source>
        <dbReference type="EMBL" id="KIQ69101.1"/>
    </source>
</evidence>
<dbReference type="OrthoDB" id="9805159at2"/>
<name>A0A0D0PCG1_9RHOB</name>
<dbReference type="SMART" id="SM00642">
    <property type="entry name" value="Aamy"/>
    <property type="match status" value="1"/>
</dbReference>
<dbReference type="STRING" id="1123501.Wenmar_02170"/>
<evidence type="ECO:0000256" key="3">
    <source>
        <dbReference type="ARBA" id="ARBA00023295"/>
    </source>
</evidence>
<dbReference type="GO" id="GO:0009313">
    <property type="term" value="P:oligosaccharide catabolic process"/>
    <property type="evidence" value="ECO:0007669"/>
    <property type="project" value="TreeGrafter"/>
</dbReference>
<keyword evidence="3 5" id="KW-0326">Glycosidase</keyword>
<dbReference type="EC" id="3.2.1.20" evidence="5"/>
<comment type="similarity">
    <text evidence="1">Belongs to the glycosyl hydrolase 13 family.</text>
</comment>
<dbReference type="GO" id="GO:0004558">
    <property type="term" value="F:alpha-1,4-glucosidase activity"/>
    <property type="evidence" value="ECO:0007669"/>
    <property type="project" value="UniProtKB-EC"/>
</dbReference>
<dbReference type="SUPFAM" id="SSF51445">
    <property type="entry name" value="(Trans)glycosidases"/>
    <property type="match status" value="1"/>
</dbReference>
<dbReference type="FunFam" id="3.90.400.10:FF:000002">
    <property type="entry name" value="Sucrose isomerase"/>
    <property type="match status" value="1"/>
</dbReference>
<dbReference type="eggNOG" id="COG0366">
    <property type="taxonomic scope" value="Bacteria"/>
</dbReference>
<dbReference type="PATRIC" id="fig|1123501.6.peg.2269"/>
<evidence type="ECO:0000256" key="1">
    <source>
        <dbReference type="ARBA" id="ARBA00008061"/>
    </source>
</evidence>
<dbReference type="InterPro" id="IPR006047">
    <property type="entry name" value="GH13_cat_dom"/>
</dbReference>
<evidence type="ECO:0000259" key="4">
    <source>
        <dbReference type="SMART" id="SM00642"/>
    </source>
</evidence>
<comment type="caution">
    <text evidence="5">The sequence shown here is derived from an EMBL/GenBank/DDBJ whole genome shotgun (WGS) entry which is preliminary data.</text>
</comment>
<proteinExistence type="inferred from homology"/>
<organism evidence="5 6">
    <name type="scientific">Wenxinia marina DSM 24838</name>
    <dbReference type="NCBI Taxonomy" id="1123501"/>
    <lineage>
        <taxon>Bacteria</taxon>
        <taxon>Pseudomonadati</taxon>
        <taxon>Pseudomonadota</taxon>
        <taxon>Alphaproteobacteria</taxon>
        <taxon>Rhodobacterales</taxon>
        <taxon>Roseobacteraceae</taxon>
        <taxon>Wenxinia</taxon>
    </lineage>
</organism>
<keyword evidence="6" id="KW-1185">Reference proteome</keyword>
<dbReference type="GO" id="GO:0004556">
    <property type="term" value="F:alpha-amylase activity"/>
    <property type="evidence" value="ECO:0007669"/>
    <property type="project" value="TreeGrafter"/>
</dbReference>
<dbReference type="InterPro" id="IPR017853">
    <property type="entry name" value="GH"/>
</dbReference>
<dbReference type="InterPro" id="IPR013780">
    <property type="entry name" value="Glyco_hydro_b"/>
</dbReference>
<dbReference type="PANTHER" id="PTHR10357">
    <property type="entry name" value="ALPHA-AMYLASE FAMILY MEMBER"/>
    <property type="match status" value="1"/>
</dbReference>
<dbReference type="AlphaFoldDB" id="A0A0D0PCG1"/>
<reference evidence="5 6" key="1">
    <citation type="submission" date="2013-01" db="EMBL/GenBank/DDBJ databases">
        <authorList>
            <person name="Fiebig A."/>
            <person name="Goeker M."/>
            <person name="Klenk H.-P.P."/>
        </authorList>
    </citation>
    <scope>NUCLEOTIDE SEQUENCE [LARGE SCALE GENOMIC DNA]</scope>
    <source>
        <strain evidence="5 6">DSM 24838</strain>
    </source>
</reference>
<dbReference type="EMBL" id="AONG01000010">
    <property type="protein sequence ID" value="KIQ69101.1"/>
    <property type="molecule type" value="Genomic_DNA"/>
</dbReference>
<sequence>MREWWRDAVIYQIYPRSYQDSNGDGLGDLKGITQRLEHVASLGVDAIWLSPFFTSPDKDMGYDVSDYTDVSPIYGTLGDFDALMAEAHRLELKVIIDQVLSHTSDQHPWFAESRSSRDNPKADWYVWADPKQDGTPPNNWLSIFGGSAWMFDTRRHQYYLHNFVKEQPDLNFHNPEVVDAVLDVMKFWLDRGVDGFRLDTVNFYVHDASLKDNPPAGWNEFPNNPYDAQQQIHSKTQPENIEVLKRMRALTDRYRDRMMVGEVGEAGTRQIEVMGEYTSGGDKLHMAYSFAMLSHDHSAAHFRRCIEGFQKDAPNGWPCWSFSNHDVMRHVSRWMEHEDQADPIAKQSIAMLCSFPGTLGIYQGEELGQLETDILYDEVKDTANIAFWPEYKGRDGCRTPMVWEHDKAHCGFSEVQPWLPVKAPQAARAVDLQEHRASSVLEAYRETIGFRRQREELRLGTTRFLDLPEPILAIVREHEGSVLTCVFNLSADEHRLEMPGDAHPVGPRDAQLKQHVLDLPPHGFAFLESHDAVELKWVEGSTPAE</sequence>
<dbReference type="Gene3D" id="3.90.400.10">
    <property type="entry name" value="Oligo-1,6-glucosidase, Domain 2"/>
    <property type="match status" value="1"/>
</dbReference>
<evidence type="ECO:0000256" key="2">
    <source>
        <dbReference type="ARBA" id="ARBA00022801"/>
    </source>
</evidence>
<gene>
    <name evidence="5" type="ORF">Wenmar_02170</name>
</gene>
<feature type="domain" description="Glycosyl hydrolase family 13 catalytic" evidence="4">
    <location>
        <begin position="12"/>
        <end position="398"/>
    </location>
</feature>
<dbReference type="Proteomes" id="UP000035100">
    <property type="component" value="Unassembled WGS sequence"/>
</dbReference>
<dbReference type="PANTHER" id="PTHR10357:SF179">
    <property type="entry name" value="NEUTRAL AND BASIC AMINO ACID TRANSPORT PROTEIN RBAT"/>
    <property type="match status" value="1"/>
</dbReference>
<evidence type="ECO:0000313" key="6">
    <source>
        <dbReference type="Proteomes" id="UP000035100"/>
    </source>
</evidence>
<dbReference type="Pfam" id="PF00128">
    <property type="entry name" value="Alpha-amylase"/>
    <property type="match status" value="1"/>
</dbReference>
<keyword evidence="2 5" id="KW-0378">Hydrolase</keyword>
<dbReference type="RefSeq" id="WP_018304738.1">
    <property type="nucleotide sequence ID" value="NZ_KB902315.1"/>
</dbReference>
<protein>
    <submittedName>
        <fullName evidence="5">Glycosidase</fullName>
        <ecNumber evidence="5">3.2.1.20</ecNumber>
    </submittedName>
</protein>
<dbReference type="SUPFAM" id="SSF51011">
    <property type="entry name" value="Glycosyl hydrolase domain"/>
    <property type="match status" value="1"/>
</dbReference>
<accession>A0A0D0PCG1</accession>